<dbReference type="InterPro" id="IPR050327">
    <property type="entry name" value="Proton-linked_MCT"/>
</dbReference>
<feature type="transmembrane region" description="Helical" evidence="2">
    <location>
        <begin position="270"/>
        <end position="288"/>
    </location>
</feature>
<feature type="transmembrane region" description="Helical" evidence="2">
    <location>
        <begin position="84"/>
        <end position="102"/>
    </location>
</feature>
<dbReference type="Gene3D" id="1.20.1250.20">
    <property type="entry name" value="MFS general substrate transporter like domains"/>
    <property type="match status" value="2"/>
</dbReference>
<dbReference type="EMBL" id="CCBP010000111">
    <property type="protein sequence ID" value="CDO72285.1"/>
    <property type="molecule type" value="Genomic_DNA"/>
</dbReference>
<sequence length="316" mass="34115">MVAVESTTATNCSSSSLGTPTAKSLFESRASSPPAHAEDTEYPDGGSSAWLTVFGTVLALFCCGQLTAFGAFQTWYAANQLHDLPASTISWIGSLQLWLLYFSGGILGRIFDAYGPRVILIPGSALLVFSTMIMSVCKKYYQFLLVQGLLTGLSYGMLRIPPGQRKSTILLDASVVRDTPFILLITGCLLINFGLFIPFVYLADYSIYRGVSSGTSFYIISAMNAGSIFGRIAPSFLADYIGRFNIAIPSTLLMGVLALCFWMFARSLVAIIFFAILYGCFSGAFLAMQIPCIAQISKIEEVGTRIGILYSVASFG</sequence>
<feature type="transmembrane region" description="Helical" evidence="2">
    <location>
        <begin position="49"/>
        <end position="72"/>
    </location>
</feature>
<dbReference type="PANTHER" id="PTHR11360">
    <property type="entry name" value="MONOCARBOXYLATE TRANSPORTER"/>
    <property type="match status" value="1"/>
</dbReference>
<evidence type="ECO:0000256" key="2">
    <source>
        <dbReference type="SAM" id="Phobius"/>
    </source>
</evidence>
<feature type="transmembrane region" description="Helical" evidence="2">
    <location>
        <begin position="181"/>
        <end position="203"/>
    </location>
</feature>
<protein>
    <recommendedName>
        <fullName evidence="3">Major facilitator superfamily (MFS) profile domain-containing protein</fullName>
    </recommendedName>
</protein>
<dbReference type="PROSITE" id="PS50850">
    <property type="entry name" value="MFS"/>
    <property type="match status" value="1"/>
</dbReference>
<keyword evidence="5" id="KW-1185">Reference proteome</keyword>
<dbReference type="PANTHER" id="PTHR11360:SF177">
    <property type="entry name" value="RIBOFLAVIN TRANSPORTER MCH5"/>
    <property type="match status" value="1"/>
</dbReference>
<dbReference type="InterPro" id="IPR036259">
    <property type="entry name" value="MFS_trans_sf"/>
</dbReference>
<keyword evidence="2" id="KW-1133">Transmembrane helix</keyword>
<dbReference type="Proteomes" id="UP000029665">
    <property type="component" value="Unassembled WGS sequence"/>
</dbReference>
<comment type="subcellular location">
    <subcellularLocation>
        <location evidence="1">Membrane</location>
        <topology evidence="1">Multi-pass membrane protein</topology>
    </subcellularLocation>
</comment>
<feature type="domain" description="Major facilitator superfamily (MFS) profile" evidence="3">
    <location>
        <begin position="180"/>
        <end position="316"/>
    </location>
</feature>
<name>A0A060SD75_PYCCI</name>
<comment type="caution">
    <text evidence="4">The sequence shown here is derived from an EMBL/GenBank/DDBJ whole genome shotgun (WGS) entry which is preliminary data.</text>
</comment>
<dbReference type="SUPFAM" id="SSF103473">
    <property type="entry name" value="MFS general substrate transporter"/>
    <property type="match status" value="1"/>
</dbReference>
<dbReference type="HOGENOM" id="CLU_001265_1_0_1"/>
<evidence type="ECO:0000313" key="5">
    <source>
        <dbReference type="Proteomes" id="UP000029665"/>
    </source>
</evidence>
<evidence type="ECO:0000313" key="4">
    <source>
        <dbReference type="EMBL" id="CDO72285.1"/>
    </source>
</evidence>
<proteinExistence type="predicted"/>
<dbReference type="InterPro" id="IPR020846">
    <property type="entry name" value="MFS_dom"/>
</dbReference>
<feature type="transmembrane region" description="Helical" evidence="2">
    <location>
        <begin position="114"/>
        <end position="134"/>
    </location>
</feature>
<feature type="transmembrane region" description="Helical" evidence="2">
    <location>
        <begin position="215"/>
        <end position="232"/>
    </location>
</feature>
<evidence type="ECO:0000256" key="1">
    <source>
        <dbReference type="ARBA" id="ARBA00004141"/>
    </source>
</evidence>
<dbReference type="GO" id="GO:0022857">
    <property type="term" value="F:transmembrane transporter activity"/>
    <property type="evidence" value="ECO:0007669"/>
    <property type="project" value="InterPro"/>
</dbReference>
<dbReference type="GO" id="GO:0016020">
    <property type="term" value="C:membrane"/>
    <property type="evidence" value="ECO:0007669"/>
    <property type="project" value="UniProtKB-SubCell"/>
</dbReference>
<feature type="transmembrane region" description="Helical" evidence="2">
    <location>
        <begin position="244"/>
        <end position="264"/>
    </location>
</feature>
<dbReference type="OMA" id="YARANTY"/>
<accession>A0A060SD75</accession>
<keyword evidence="2" id="KW-0812">Transmembrane</keyword>
<reference evidence="4" key="1">
    <citation type="submission" date="2014-01" db="EMBL/GenBank/DDBJ databases">
        <title>The genome of the white-rot fungus Pycnoporus cinnabarinus: a basidiomycete model with a versatile arsenal for lignocellulosic biomass breakdown.</title>
        <authorList>
            <person name="Levasseur A."/>
            <person name="Lomascolo A."/>
            <person name="Ruiz-Duenas F.J."/>
            <person name="Uzan E."/>
            <person name="Piumi F."/>
            <person name="Kues U."/>
            <person name="Ram A.F.J."/>
            <person name="Murat C."/>
            <person name="Haon M."/>
            <person name="Benoit I."/>
            <person name="Arfi Y."/>
            <person name="Chevret D."/>
            <person name="Drula E."/>
            <person name="Kwon M.J."/>
            <person name="Gouret P."/>
            <person name="Lesage-Meessen L."/>
            <person name="Lombard V."/>
            <person name="Mariette J."/>
            <person name="Noirot C."/>
            <person name="Park J."/>
            <person name="Patyshakuliyeva A."/>
            <person name="Wieneger R.A.B."/>
            <person name="Wosten H.A.B."/>
            <person name="Martin F."/>
            <person name="Coutinho P.M."/>
            <person name="de Vries R."/>
            <person name="Martinez A.T."/>
            <person name="Klopp C."/>
            <person name="Pontarotti P."/>
            <person name="Henrissat B."/>
            <person name="Record E."/>
        </authorList>
    </citation>
    <scope>NUCLEOTIDE SEQUENCE [LARGE SCALE GENOMIC DNA]</scope>
    <source>
        <strain evidence="4">BRFM137</strain>
    </source>
</reference>
<evidence type="ECO:0000259" key="3">
    <source>
        <dbReference type="PROSITE" id="PS50850"/>
    </source>
</evidence>
<dbReference type="OrthoDB" id="6509908at2759"/>
<organism evidence="4 5">
    <name type="scientific">Pycnoporus cinnabarinus</name>
    <name type="common">Cinnabar-red polypore</name>
    <name type="synonym">Trametes cinnabarina</name>
    <dbReference type="NCBI Taxonomy" id="5643"/>
    <lineage>
        <taxon>Eukaryota</taxon>
        <taxon>Fungi</taxon>
        <taxon>Dikarya</taxon>
        <taxon>Basidiomycota</taxon>
        <taxon>Agaricomycotina</taxon>
        <taxon>Agaricomycetes</taxon>
        <taxon>Polyporales</taxon>
        <taxon>Polyporaceae</taxon>
        <taxon>Trametes</taxon>
    </lineage>
</organism>
<gene>
    <name evidence="4" type="ORF">BN946_scf184970.g137</name>
</gene>
<keyword evidence="2" id="KW-0472">Membrane</keyword>
<dbReference type="AlphaFoldDB" id="A0A060SD75"/>